<dbReference type="KEGG" id="bcy:Bcer98_0748"/>
<organism evidence="1 2">
    <name type="scientific">Bacillus cytotoxicus (strain DSM 22905 / CIP 110041 / 391-98 / NVH 391-98)</name>
    <dbReference type="NCBI Taxonomy" id="315749"/>
    <lineage>
        <taxon>Bacteria</taxon>
        <taxon>Bacillati</taxon>
        <taxon>Bacillota</taxon>
        <taxon>Bacilli</taxon>
        <taxon>Bacillales</taxon>
        <taxon>Bacillaceae</taxon>
        <taxon>Bacillus</taxon>
        <taxon>Bacillus cereus group</taxon>
    </lineage>
</organism>
<dbReference type="AlphaFoldDB" id="A7GLT3"/>
<gene>
    <name evidence="1" type="ordered locus">Bcer98_0748</name>
</gene>
<dbReference type="EMBL" id="CP000764">
    <property type="protein sequence ID" value="ABS21091.1"/>
    <property type="molecule type" value="Genomic_DNA"/>
</dbReference>
<reference evidence="1 2" key="1">
    <citation type="journal article" date="2008" name="Chem. Biol. Interact.">
        <title>Extending the Bacillus cereus group genomics to putative food-borne pathogens of different toxicity.</title>
        <authorList>
            <person name="Lapidus A."/>
            <person name="Goltsman E."/>
            <person name="Auger S."/>
            <person name="Galleron N."/>
            <person name="Segurens B."/>
            <person name="Dossat C."/>
            <person name="Land M.L."/>
            <person name="Broussolle V."/>
            <person name="Brillard J."/>
            <person name="Guinebretiere M.H."/>
            <person name="Sanchis V."/>
            <person name="Nguen-The C."/>
            <person name="Lereclus D."/>
            <person name="Richardson P."/>
            <person name="Wincker P."/>
            <person name="Weissenbach J."/>
            <person name="Ehrlich S.D."/>
            <person name="Sorokin A."/>
        </authorList>
    </citation>
    <scope>NUCLEOTIDE SEQUENCE [LARGE SCALE GENOMIC DNA]</scope>
    <source>
        <strain evidence="2">DSM 22905 / CIP 110041 / 391-98 / NVH 391-98</strain>
    </source>
</reference>
<dbReference type="STRING" id="315749.Bcer98_0748"/>
<name>A7GLT3_BACCN</name>
<protein>
    <submittedName>
        <fullName evidence="1">Uncharacterized protein</fullName>
    </submittedName>
</protein>
<accession>A7GLT3</accession>
<sequence>MRHYINHHEHLATLTLSITIMASIDLYSSFQYVTLVAGQLIALGVQSILQQILSEPDLKSWDWHILFASKQFSKMDSKSCESAGMIRTLLKHPKVGLTLGRTVAFYTYTPLFAEIHSEH</sequence>
<dbReference type="HOGENOM" id="CLU_2056597_0_0_9"/>
<keyword evidence="2" id="KW-1185">Reference proteome</keyword>
<dbReference type="eggNOG" id="COG0477">
    <property type="taxonomic scope" value="Bacteria"/>
</dbReference>
<evidence type="ECO:0000313" key="1">
    <source>
        <dbReference type="EMBL" id="ABS21091.1"/>
    </source>
</evidence>
<evidence type="ECO:0000313" key="2">
    <source>
        <dbReference type="Proteomes" id="UP000002300"/>
    </source>
</evidence>
<proteinExistence type="predicted"/>
<dbReference type="Proteomes" id="UP000002300">
    <property type="component" value="Chromosome"/>
</dbReference>